<evidence type="ECO:0000313" key="2">
    <source>
        <dbReference type="EMBL" id="GAV03972.1"/>
    </source>
</evidence>
<organism evidence="2 3">
    <name type="scientific">Ramazzottius varieornatus</name>
    <name type="common">Water bear</name>
    <name type="synonym">Tardigrade</name>
    <dbReference type="NCBI Taxonomy" id="947166"/>
    <lineage>
        <taxon>Eukaryota</taxon>
        <taxon>Metazoa</taxon>
        <taxon>Ecdysozoa</taxon>
        <taxon>Tardigrada</taxon>
        <taxon>Eutardigrada</taxon>
        <taxon>Parachela</taxon>
        <taxon>Hypsibioidea</taxon>
        <taxon>Ramazzottiidae</taxon>
        <taxon>Ramazzottius</taxon>
    </lineage>
</organism>
<dbReference type="EMBL" id="BDGG01000010">
    <property type="protein sequence ID" value="GAV03972.1"/>
    <property type="molecule type" value="Genomic_DNA"/>
</dbReference>
<protein>
    <submittedName>
        <fullName evidence="2">Uncharacterized protein</fullName>
    </submittedName>
</protein>
<reference evidence="2 3" key="1">
    <citation type="journal article" date="2016" name="Nat. Commun.">
        <title>Extremotolerant tardigrade genome and improved radiotolerance of human cultured cells by tardigrade-unique protein.</title>
        <authorList>
            <person name="Hashimoto T."/>
            <person name="Horikawa D.D."/>
            <person name="Saito Y."/>
            <person name="Kuwahara H."/>
            <person name="Kozuka-Hata H."/>
            <person name="Shin-I T."/>
            <person name="Minakuchi Y."/>
            <person name="Ohishi K."/>
            <person name="Motoyama A."/>
            <person name="Aizu T."/>
            <person name="Enomoto A."/>
            <person name="Kondo K."/>
            <person name="Tanaka S."/>
            <person name="Hara Y."/>
            <person name="Koshikawa S."/>
            <person name="Sagara H."/>
            <person name="Miura T."/>
            <person name="Yokobori S."/>
            <person name="Miyagawa K."/>
            <person name="Suzuki Y."/>
            <person name="Kubo T."/>
            <person name="Oyama M."/>
            <person name="Kohara Y."/>
            <person name="Fujiyama A."/>
            <person name="Arakawa K."/>
            <person name="Katayama T."/>
            <person name="Toyoda A."/>
            <person name="Kunieda T."/>
        </authorList>
    </citation>
    <scope>NUCLEOTIDE SEQUENCE [LARGE SCALE GENOMIC DNA]</scope>
    <source>
        <strain evidence="2 3">YOKOZUNA-1</strain>
    </source>
</reference>
<evidence type="ECO:0000313" key="3">
    <source>
        <dbReference type="Proteomes" id="UP000186922"/>
    </source>
</evidence>
<sequence>MDFLDADPDTPSLTGMVTAEHLREDILMSVLAAGSRHGPPTPPQNGSRDSEKTF</sequence>
<proteinExistence type="predicted"/>
<evidence type="ECO:0000256" key="1">
    <source>
        <dbReference type="SAM" id="MobiDB-lite"/>
    </source>
</evidence>
<comment type="caution">
    <text evidence="2">The sequence shown here is derived from an EMBL/GenBank/DDBJ whole genome shotgun (WGS) entry which is preliminary data.</text>
</comment>
<gene>
    <name evidence="2" type="primary">RvY_14325-1</name>
    <name evidence="2" type="synonym">RvY_14325.1</name>
    <name evidence="2" type="ORF">RvY_14325</name>
</gene>
<feature type="region of interest" description="Disordered" evidence="1">
    <location>
        <begin position="32"/>
        <end position="54"/>
    </location>
</feature>
<name>A0A1D1VQY1_RAMVA</name>
<dbReference type="AlphaFoldDB" id="A0A1D1VQY1"/>
<keyword evidence="3" id="KW-1185">Reference proteome</keyword>
<dbReference type="Proteomes" id="UP000186922">
    <property type="component" value="Unassembled WGS sequence"/>
</dbReference>
<accession>A0A1D1VQY1</accession>